<dbReference type="EMBL" id="LTDM01000011">
    <property type="protein sequence ID" value="OLS03216.1"/>
    <property type="molecule type" value="Genomic_DNA"/>
</dbReference>
<keyword evidence="3" id="KW-1185">Reference proteome</keyword>
<evidence type="ECO:0000259" key="1">
    <source>
        <dbReference type="PROSITE" id="PS50902"/>
    </source>
</evidence>
<dbReference type="GO" id="GO:0010181">
    <property type="term" value="F:FMN binding"/>
    <property type="evidence" value="ECO:0007669"/>
    <property type="project" value="InterPro"/>
</dbReference>
<feature type="domain" description="Flavodoxin-like" evidence="1">
    <location>
        <begin position="4"/>
        <end position="161"/>
    </location>
</feature>
<dbReference type="RefSeq" id="WP_075725612.1">
    <property type="nucleotide sequence ID" value="NZ_LTDM01000011.1"/>
</dbReference>
<protein>
    <submittedName>
        <fullName evidence="2">Flavodoxin</fullName>
    </submittedName>
</protein>
<dbReference type="OrthoDB" id="9806505at2"/>
<dbReference type="AlphaFoldDB" id="A0A1U7M7F5"/>
<sequence>MSKQIILFYSFEGSTKMVAQYLSKELNIPCEEIKPIKDLKSKGFSKYLLGSGEVIMKKKPHLHSIKSNLDEYDTIFIGSPIWAGSFTPAIRTLLETGILKDKNIAFFYTSLGGPGKAESKIKDSVKINNKLLSSYGLVNVKNEFEGVKAGVLEWAKSLENK</sequence>
<comment type="caution">
    <text evidence="2">The sequence shown here is derived from an EMBL/GenBank/DDBJ whole genome shotgun (WGS) entry which is preliminary data.</text>
</comment>
<organism evidence="2 3">
    <name type="scientific">Tissierella creatinophila DSM 6911</name>
    <dbReference type="NCBI Taxonomy" id="1123403"/>
    <lineage>
        <taxon>Bacteria</taxon>
        <taxon>Bacillati</taxon>
        <taxon>Bacillota</taxon>
        <taxon>Tissierellia</taxon>
        <taxon>Tissierellales</taxon>
        <taxon>Tissierellaceae</taxon>
        <taxon>Tissierella</taxon>
    </lineage>
</organism>
<dbReference type="PANTHER" id="PTHR39201:SF1">
    <property type="entry name" value="FLAVODOXIN-LIKE DOMAIN-CONTAINING PROTEIN"/>
    <property type="match status" value="1"/>
</dbReference>
<dbReference type="Gene3D" id="3.40.50.360">
    <property type="match status" value="1"/>
</dbReference>
<dbReference type="GO" id="GO:0009055">
    <property type="term" value="F:electron transfer activity"/>
    <property type="evidence" value="ECO:0007669"/>
    <property type="project" value="InterPro"/>
</dbReference>
<dbReference type="Proteomes" id="UP000186112">
    <property type="component" value="Unassembled WGS sequence"/>
</dbReference>
<reference evidence="2 3" key="1">
    <citation type="submission" date="2016-02" db="EMBL/GenBank/DDBJ databases">
        <title>Genome sequence of Tissierella creatinophila DSM 6911.</title>
        <authorList>
            <person name="Poehlein A."/>
            <person name="Daniel R."/>
        </authorList>
    </citation>
    <scope>NUCLEOTIDE SEQUENCE [LARGE SCALE GENOMIC DNA]</scope>
    <source>
        <strain evidence="2 3">DSM 6911</strain>
    </source>
</reference>
<accession>A0A1U7M7F5</accession>
<evidence type="ECO:0000313" key="2">
    <source>
        <dbReference type="EMBL" id="OLS03216.1"/>
    </source>
</evidence>
<dbReference type="PANTHER" id="PTHR39201">
    <property type="entry name" value="EXPORTED PROTEIN-RELATED"/>
    <property type="match status" value="1"/>
</dbReference>
<dbReference type="GO" id="GO:0016651">
    <property type="term" value="F:oxidoreductase activity, acting on NAD(P)H"/>
    <property type="evidence" value="ECO:0007669"/>
    <property type="project" value="UniProtKB-ARBA"/>
</dbReference>
<dbReference type="Pfam" id="PF12682">
    <property type="entry name" value="Flavodoxin_4"/>
    <property type="match status" value="1"/>
</dbReference>
<proteinExistence type="predicted"/>
<dbReference type="InterPro" id="IPR008254">
    <property type="entry name" value="Flavodoxin/NO_synth"/>
</dbReference>
<name>A0A1U7M7F5_TISCR</name>
<dbReference type="InterPro" id="IPR001226">
    <property type="entry name" value="Flavodoxin_CS"/>
</dbReference>
<evidence type="ECO:0000313" key="3">
    <source>
        <dbReference type="Proteomes" id="UP000186112"/>
    </source>
</evidence>
<dbReference type="PROSITE" id="PS50902">
    <property type="entry name" value="FLAVODOXIN_LIKE"/>
    <property type="match status" value="1"/>
</dbReference>
<dbReference type="PROSITE" id="PS00201">
    <property type="entry name" value="FLAVODOXIN"/>
    <property type="match status" value="1"/>
</dbReference>
<dbReference type="SUPFAM" id="SSF52218">
    <property type="entry name" value="Flavoproteins"/>
    <property type="match status" value="1"/>
</dbReference>
<dbReference type="InterPro" id="IPR029039">
    <property type="entry name" value="Flavoprotein-like_sf"/>
</dbReference>
<gene>
    <name evidence="2" type="ORF">TICRE_09170</name>
</gene>